<comment type="caution">
    <text evidence="2">The sequence shown here is derived from an EMBL/GenBank/DDBJ whole genome shotgun (WGS) entry which is preliminary data.</text>
</comment>
<feature type="domain" description="DNA mimic protein DMP19 C-terminal" evidence="1">
    <location>
        <begin position="23"/>
        <end position="119"/>
    </location>
</feature>
<organism evidence="2 3">
    <name type="scientific">Asticcacaulis currens</name>
    <dbReference type="NCBI Taxonomy" id="2984210"/>
    <lineage>
        <taxon>Bacteria</taxon>
        <taxon>Pseudomonadati</taxon>
        <taxon>Pseudomonadota</taxon>
        <taxon>Alphaproteobacteria</taxon>
        <taxon>Caulobacterales</taxon>
        <taxon>Caulobacteraceae</taxon>
        <taxon>Asticcacaulis</taxon>
    </lineage>
</organism>
<evidence type="ECO:0000259" key="1">
    <source>
        <dbReference type="Pfam" id="PF14300"/>
    </source>
</evidence>
<evidence type="ECO:0000313" key="2">
    <source>
        <dbReference type="EMBL" id="MDC7694704.1"/>
    </source>
</evidence>
<reference evidence="2 3" key="1">
    <citation type="submission" date="2023-01" db="EMBL/GenBank/DDBJ databases">
        <title>Novel species of the genus Asticcacaulis isolated from rivers.</title>
        <authorList>
            <person name="Lu H."/>
        </authorList>
    </citation>
    <scope>NUCLEOTIDE SEQUENCE [LARGE SCALE GENOMIC DNA]</scope>
    <source>
        <strain evidence="2 3">DXS10W</strain>
    </source>
</reference>
<keyword evidence="3" id="KW-1185">Reference proteome</keyword>
<dbReference type="RefSeq" id="WP_272741413.1">
    <property type="nucleotide sequence ID" value="NZ_JAQQKW010000005.1"/>
</dbReference>
<gene>
    <name evidence="2" type="ORF">PQU94_10465</name>
</gene>
<name>A0ABT5IEX7_9CAUL</name>
<dbReference type="EMBL" id="JAQQKW010000005">
    <property type="protein sequence ID" value="MDC7694704.1"/>
    <property type="molecule type" value="Genomic_DNA"/>
</dbReference>
<evidence type="ECO:0000313" key="3">
    <source>
        <dbReference type="Proteomes" id="UP001216595"/>
    </source>
</evidence>
<protein>
    <submittedName>
        <fullName evidence="2">DUF4375 domain-containing protein</fullName>
    </submittedName>
</protein>
<dbReference type="Gene3D" id="1.20.1420.60">
    <property type="match status" value="1"/>
</dbReference>
<sequence>MIEPYWENVSIYDGYDVFRKAFDTLPESSQHLFAAHWAQSEIYNGGFDQFFDNSTGVLALEAIEGFKALGMPKIAALLKHSVDRLGETYPHDREERQEKLESLSEGFEDGLFFDLIDTEAGGFKIAADLYASKVLN</sequence>
<dbReference type="InterPro" id="IPR025402">
    <property type="entry name" value="DMP19_C"/>
</dbReference>
<proteinExistence type="predicted"/>
<dbReference type="Pfam" id="PF14300">
    <property type="entry name" value="DMP19"/>
    <property type="match status" value="1"/>
</dbReference>
<accession>A0ABT5IEX7</accession>
<dbReference type="Proteomes" id="UP001216595">
    <property type="component" value="Unassembled WGS sequence"/>
</dbReference>